<sequence>MSDTILSILVLAAIAMVLGAIAWWRRGMRKQAALMLVLALVIAGNVAIWVLPDESGKVPVNAAIR</sequence>
<evidence type="ECO:0000256" key="1">
    <source>
        <dbReference type="SAM" id="Phobius"/>
    </source>
</evidence>
<keyword evidence="1" id="KW-0472">Membrane</keyword>
<gene>
    <name evidence="2" type="ORF">ACFFF7_14305</name>
</gene>
<protein>
    <submittedName>
        <fullName evidence="2">Uncharacterized protein</fullName>
    </submittedName>
</protein>
<evidence type="ECO:0000313" key="3">
    <source>
        <dbReference type="Proteomes" id="UP001589943"/>
    </source>
</evidence>
<feature type="transmembrane region" description="Helical" evidence="1">
    <location>
        <begin position="32"/>
        <end position="51"/>
    </location>
</feature>
<keyword evidence="3" id="KW-1185">Reference proteome</keyword>
<name>A0ABV6PL86_9SPHN</name>
<dbReference type="Proteomes" id="UP001589943">
    <property type="component" value="Unassembled WGS sequence"/>
</dbReference>
<keyword evidence="1" id="KW-1133">Transmembrane helix</keyword>
<accession>A0ABV6PL86</accession>
<reference evidence="2 3" key="1">
    <citation type="submission" date="2024-09" db="EMBL/GenBank/DDBJ databases">
        <authorList>
            <person name="Sun Q."/>
            <person name="Mori K."/>
        </authorList>
    </citation>
    <scope>NUCLEOTIDE SEQUENCE [LARGE SCALE GENOMIC DNA]</scope>
    <source>
        <strain evidence="2 3">NCAIM B.02537</strain>
    </source>
</reference>
<organism evidence="2 3">
    <name type="scientific">Novosphingobium aquiterrae</name>
    <dbReference type="NCBI Taxonomy" id="624388"/>
    <lineage>
        <taxon>Bacteria</taxon>
        <taxon>Pseudomonadati</taxon>
        <taxon>Pseudomonadota</taxon>
        <taxon>Alphaproteobacteria</taxon>
        <taxon>Sphingomonadales</taxon>
        <taxon>Sphingomonadaceae</taxon>
        <taxon>Novosphingobium</taxon>
    </lineage>
</organism>
<evidence type="ECO:0000313" key="2">
    <source>
        <dbReference type="EMBL" id="MFC0590580.1"/>
    </source>
</evidence>
<dbReference type="RefSeq" id="WP_379482033.1">
    <property type="nucleotide sequence ID" value="NZ_JBHLTL010000011.1"/>
</dbReference>
<dbReference type="EMBL" id="JBHLTL010000011">
    <property type="protein sequence ID" value="MFC0590580.1"/>
    <property type="molecule type" value="Genomic_DNA"/>
</dbReference>
<proteinExistence type="predicted"/>
<keyword evidence="1" id="KW-0812">Transmembrane</keyword>
<comment type="caution">
    <text evidence="2">The sequence shown here is derived from an EMBL/GenBank/DDBJ whole genome shotgun (WGS) entry which is preliminary data.</text>
</comment>
<feature type="transmembrane region" description="Helical" evidence="1">
    <location>
        <begin position="6"/>
        <end position="25"/>
    </location>
</feature>